<dbReference type="InterPro" id="IPR027417">
    <property type="entry name" value="P-loop_NTPase"/>
</dbReference>
<dbReference type="InterPro" id="IPR002182">
    <property type="entry name" value="NB-ARC"/>
</dbReference>
<dbReference type="SUPFAM" id="SSF53474">
    <property type="entry name" value="alpha/beta-Hydrolases"/>
    <property type="match status" value="1"/>
</dbReference>
<reference evidence="5" key="1">
    <citation type="journal article" date="2023" name="Mol. Phylogenet. Evol.">
        <title>Genome-scale phylogeny and comparative genomics of the fungal order Sordariales.</title>
        <authorList>
            <person name="Hensen N."/>
            <person name="Bonometti L."/>
            <person name="Westerberg I."/>
            <person name="Brannstrom I.O."/>
            <person name="Guillou S."/>
            <person name="Cros-Aarteil S."/>
            <person name="Calhoun S."/>
            <person name="Haridas S."/>
            <person name="Kuo A."/>
            <person name="Mondo S."/>
            <person name="Pangilinan J."/>
            <person name="Riley R."/>
            <person name="LaButti K."/>
            <person name="Andreopoulos B."/>
            <person name="Lipzen A."/>
            <person name="Chen C."/>
            <person name="Yan M."/>
            <person name="Daum C."/>
            <person name="Ng V."/>
            <person name="Clum A."/>
            <person name="Steindorff A."/>
            <person name="Ohm R.A."/>
            <person name="Martin F."/>
            <person name="Silar P."/>
            <person name="Natvig D.O."/>
            <person name="Lalanne C."/>
            <person name="Gautier V."/>
            <person name="Ament-Velasquez S.L."/>
            <person name="Kruys A."/>
            <person name="Hutchinson M.I."/>
            <person name="Powell A.J."/>
            <person name="Barry K."/>
            <person name="Miller A.N."/>
            <person name="Grigoriev I.V."/>
            <person name="Debuchy R."/>
            <person name="Gladieux P."/>
            <person name="Hiltunen Thoren M."/>
            <person name="Johannesson H."/>
        </authorList>
    </citation>
    <scope>NUCLEOTIDE SEQUENCE</scope>
    <source>
        <strain evidence="5">CBS 168.71</strain>
    </source>
</reference>
<dbReference type="SMART" id="SM00028">
    <property type="entry name" value="TPR"/>
    <property type="match status" value="5"/>
</dbReference>
<feature type="repeat" description="TPR" evidence="1">
    <location>
        <begin position="922"/>
        <end position="955"/>
    </location>
</feature>
<reference evidence="5" key="2">
    <citation type="submission" date="2023-06" db="EMBL/GenBank/DDBJ databases">
        <authorList>
            <consortium name="Lawrence Berkeley National Laboratory"/>
            <person name="Haridas S."/>
            <person name="Hensen N."/>
            <person name="Bonometti L."/>
            <person name="Westerberg I."/>
            <person name="Brannstrom I.O."/>
            <person name="Guillou S."/>
            <person name="Cros-Aarteil S."/>
            <person name="Calhoun S."/>
            <person name="Kuo A."/>
            <person name="Mondo S."/>
            <person name="Pangilinan J."/>
            <person name="Riley R."/>
            <person name="Labutti K."/>
            <person name="Andreopoulos B."/>
            <person name="Lipzen A."/>
            <person name="Chen C."/>
            <person name="Yanf M."/>
            <person name="Daum C."/>
            <person name="Ng V."/>
            <person name="Clum A."/>
            <person name="Steindorff A."/>
            <person name="Ohm R."/>
            <person name="Martin F."/>
            <person name="Silar P."/>
            <person name="Natvig D."/>
            <person name="Lalanne C."/>
            <person name="Gautier V."/>
            <person name="Ament-Velasquez S.L."/>
            <person name="Kruys A."/>
            <person name="Hutchinson M.I."/>
            <person name="Powell A.J."/>
            <person name="Barry K."/>
            <person name="Miller A.N."/>
            <person name="Grigoriev I.V."/>
            <person name="Debuchy R."/>
            <person name="Gladieux P."/>
            <person name="Thoren M.H."/>
            <person name="Johannesson H."/>
        </authorList>
    </citation>
    <scope>NUCLEOTIDE SEQUENCE</scope>
    <source>
        <strain evidence="5">CBS 168.71</strain>
    </source>
</reference>
<dbReference type="SUPFAM" id="SSF48452">
    <property type="entry name" value="TPR-like"/>
    <property type="match status" value="2"/>
</dbReference>
<comment type="caution">
    <text evidence="5">The sequence shown here is derived from an EMBL/GenBank/DDBJ whole genome shotgun (WGS) entry which is preliminary data.</text>
</comment>
<dbReference type="Gene3D" id="1.25.40.10">
    <property type="entry name" value="Tetratricopeptide repeat domain"/>
    <property type="match status" value="2"/>
</dbReference>
<sequence>MANAATLRPLYPPVPLPINERQASIVVIQGVGTLKPDDWVHDSKKWLQELAVDCGGRVQLLAYDYTIPISSEKRKSSERRKPSETTVLQQVIARGDGLLECLQTLVSRNDESQKHPVFFICHSLGGVIWKKAVCILKERFFEHRHILEVTKGVLFLGTPHVPDGVGSEKNLVERILRSAQKKGLRESALRPAQDNDLLAKLSRDFESTGLDVPILSCYETRPSEIYGNVFARVLTRLATRTPSRAIIVPMKLCKIGFPAEKLIERDCAHHELCRVPPAEPLYHAVCSSVKEIIANAQAPEEEPRGGSALAGLELLTLRSQSLQGAVGRGNRLLQPPDANPSPQNSSLRTPMDSREAAKGSATEASFEIVYPPFDPVKKDLTLPCFTMGAYQKNPKFFGRGEILQTIDEVLLPDGGPGAEGMEYNNLKFFALCGLGGVGKTQIAVEYAYSRRDRFDAVFWVAADDKNILTQEFAHIAVSLGLVDQDAAQDLQDCCHQVKGWLSNPVRSHDTVQQPSNEASWLLIFDNVDKVEVLEDFWPSTGIGSVLLTSRDGAAKSQPFTTKEGIDLEPFTKTEAVGFIEALDSRASQATQAEFVGEIVDRLGHFPLLVDQIPGIMDRERLFSYEDLLRLLKENGVEKVGKGGSQSAQIFSAFTNIGLGGLSAASLSLLEMLSFLDPDRVPVRILTEPLGKFTISDFPATFLDYCKARAQLVMSSLINHNTNEREDEKQEGKKKQEENEVGEQIRLHRIVQDVARGHMTKTRYLDMLEFTIRAVSLVWPFGELVDRFNSARYTDCKTYFPSVTRLKIALEETYRPETEVCRNPDISAKLLNDAGWYWFERGNPQEAKEYFRLTELLYARAADMKTPERTYMLRRANLNHATASMETNDPEDCLARYRRWLDDSESSQLESGLEEGKYRYEVACIYNEAGVAYAMNNMIDEAIEHFNKSVSLFQELDDYDETMLNWPVPNLGFMYWMQKNYDEAERVLLGILEVHEREYGVDDTRSFKTGKMMYALGNVYTSMGSLEQGFAFHIRCLKQYRATLGDKHHRVGDVSHRLADHYIRLGNFPEAEKMIKLCLDIFSSRPYYKNELARTTYKQEQMLRAMGKEEQAEERHQEAFRLYRELVPGDGRTIDELSEADYDDLVIFWSR</sequence>
<evidence type="ECO:0000259" key="4">
    <source>
        <dbReference type="Pfam" id="PF25000"/>
    </source>
</evidence>
<gene>
    <name evidence="5" type="ORF">B0H64DRAFT_400682</name>
</gene>
<dbReference type="GO" id="GO:0043531">
    <property type="term" value="F:ADP binding"/>
    <property type="evidence" value="ECO:0007669"/>
    <property type="project" value="InterPro"/>
</dbReference>
<dbReference type="PANTHER" id="PTHR35205:SF1">
    <property type="entry name" value="ZU5 DOMAIN-CONTAINING PROTEIN"/>
    <property type="match status" value="1"/>
</dbReference>
<dbReference type="Pfam" id="PF13424">
    <property type="entry name" value="TPR_12"/>
    <property type="match status" value="1"/>
</dbReference>
<dbReference type="EMBL" id="JAUEPN010000005">
    <property type="protein sequence ID" value="KAK3294429.1"/>
    <property type="molecule type" value="Genomic_DNA"/>
</dbReference>
<dbReference type="InterPro" id="IPR019734">
    <property type="entry name" value="TPR_rpt"/>
</dbReference>
<dbReference type="PANTHER" id="PTHR35205">
    <property type="entry name" value="NB-ARC AND TPR DOMAIN PROTEIN"/>
    <property type="match status" value="1"/>
</dbReference>
<feature type="region of interest" description="Disordered" evidence="2">
    <location>
        <begin position="720"/>
        <end position="740"/>
    </location>
</feature>
<evidence type="ECO:0000256" key="2">
    <source>
        <dbReference type="SAM" id="MobiDB-lite"/>
    </source>
</evidence>
<evidence type="ECO:0000259" key="3">
    <source>
        <dbReference type="Pfam" id="PF00931"/>
    </source>
</evidence>
<keyword evidence="6" id="KW-1185">Reference proteome</keyword>
<dbReference type="SUPFAM" id="SSF52540">
    <property type="entry name" value="P-loop containing nucleoside triphosphate hydrolases"/>
    <property type="match status" value="1"/>
</dbReference>
<feature type="region of interest" description="Disordered" evidence="2">
    <location>
        <begin position="328"/>
        <end position="360"/>
    </location>
</feature>
<dbReference type="PROSITE" id="PS50005">
    <property type="entry name" value="TPR"/>
    <property type="match status" value="1"/>
</dbReference>
<dbReference type="InterPro" id="IPR029058">
    <property type="entry name" value="AB_hydrolase_fold"/>
</dbReference>
<dbReference type="InterPro" id="IPR056681">
    <property type="entry name" value="DUF7779"/>
</dbReference>
<dbReference type="RefSeq" id="XP_062657943.1">
    <property type="nucleotide sequence ID" value="XM_062804087.1"/>
</dbReference>
<dbReference type="GeneID" id="87841035"/>
<dbReference type="InterPro" id="IPR011990">
    <property type="entry name" value="TPR-like_helical_dom_sf"/>
</dbReference>
<dbReference type="AlphaFoldDB" id="A0AAE0HDA3"/>
<evidence type="ECO:0000256" key="1">
    <source>
        <dbReference type="PROSITE-ProRule" id="PRU00339"/>
    </source>
</evidence>
<evidence type="ECO:0000313" key="6">
    <source>
        <dbReference type="Proteomes" id="UP001278766"/>
    </source>
</evidence>
<keyword evidence="1" id="KW-0802">TPR repeat</keyword>
<organism evidence="5 6">
    <name type="scientific">Chaetomium fimeti</name>
    <dbReference type="NCBI Taxonomy" id="1854472"/>
    <lineage>
        <taxon>Eukaryota</taxon>
        <taxon>Fungi</taxon>
        <taxon>Dikarya</taxon>
        <taxon>Ascomycota</taxon>
        <taxon>Pezizomycotina</taxon>
        <taxon>Sordariomycetes</taxon>
        <taxon>Sordariomycetidae</taxon>
        <taxon>Sordariales</taxon>
        <taxon>Chaetomiaceae</taxon>
        <taxon>Chaetomium</taxon>
    </lineage>
</organism>
<feature type="domain" description="DUF7779" evidence="4">
    <location>
        <begin position="660"/>
        <end position="762"/>
    </location>
</feature>
<dbReference type="Pfam" id="PF13374">
    <property type="entry name" value="TPR_10"/>
    <property type="match status" value="1"/>
</dbReference>
<protein>
    <submittedName>
        <fullName evidence="5">Tetratricopeptide repeat domain-containing protein</fullName>
    </submittedName>
</protein>
<feature type="compositionally biased region" description="Basic and acidic residues" evidence="2">
    <location>
        <begin position="721"/>
        <end position="740"/>
    </location>
</feature>
<proteinExistence type="predicted"/>
<dbReference type="Pfam" id="PF00931">
    <property type="entry name" value="NB-ARC"/>
    <property type="match status" value="1"/>
</dbReference>
<dbReference type="Pfam" id="PF25000">
    <property type="entry name" value="DUF7779"/>
    <property type="match status" value="1"/>
</dbReference>
<accession>A0AAE0HDA3</accession>
<name>A0AAE0HDA3_9PEZI</name>
<dbReference type="Proteomes" id="UP001278766">
    <property type="component" value="Unassembled WGS sequence"/>
</dbReference>
<feature type="domain" description="NB-ARC" evidence="3">
    <location>
        <begin position="422"/>
        <end position="580"/>
    </location>
</feature>
<evidence type="ECO:0000313" key="5">
    <source>
        <dbReference type="EMBL" id="KAK3294429.1"/>
    </source>
</evidence>
<dbReference type="Gene3D" id="3.40.50.300">
    <property type="entry name" value="P-loop containing nucleotide triphosphate hydrolases"/>
    <property type="match status" value="1"/>
</dbReference>